<keyword evidence="4" id="KW-1185">Reference proteome</keyword>
<proteinExistence type="predicted"/>
<keyword evidence="1" id="KW-1133">Transmembrane helix</keyword>
<feature type="chain" id="PRO_5030542678" description="LPXTG-motif cell wall-anchored protein" evidence="2">
    <location>
        <begin position="34"/>
        <end position="209"/>
    </location>
</feature>
<dbReference type="EMBL" id="JACHNB010000001">
    <property type="protein sequence ID" value="MBB4742991.1"/>
    <property type="molecule type" value="Genomic_DNA"/>
</dbReference>
<evidence type="ECO:0000256" key="2">
    <source>
        <dbReference type="SAM" id="SignalP"/>
    </source>
</evidence>
<evidence type="ECO:0000313" key="3">
    <source>
        <dbReference type="EMBL" id="MBB4742991.1"/>
    </source>
</evidence>
<sequence length="209" mass="20572">MTRPGIGKIREVSRASVVTAGLLLATVAAPAQAVGVREDGPVSIAVPDVEVVVGGAALDPLGPSLWSTTGVTSLTEVRVVYELRGAAGVRLTPGAGGGECTRPAPARVVCTDPRGLTFEGETVEQYLPVVVTAARSAEAGDTGTVTVTFSASGLTPVTGVGEVRVVAGQDTLPVTGSPAGPVAVAGLLLLGAGAAGVLATGRRRARSAG</sequence>
<keyword evidence="1" id="KW-0472">Membrane</keyword>
<keyword evidence="2" id="KW-0732">Signal</keyword>
<organism evidence="3 4">
    <name type="scientific">Actinoplanes octamycinicus</name>
    <dbReference type="NCBI Taxonomy" id="135948"/>
    <lineage>
        <taxon>Bacteria</taxon>
        <taxon>Bacillati</taxon>
        <taxon>Actinomycetota</taxon>
        <taxon>Actinomycetes</taxon>
        <taxon>Micromonosporales</taxon>
        <taxon>Micromonosporaceae</taxon>
        <taxon>Actinoplanes</taxon>
    </lineage>
</organism>
<gene>
    <name evidence="3" type="ORF">BJY16_006450</name>
</gene>
<dbReference type="AlphaFoldDB" id="A0A7W7H2W1"/>
<keyword evidence="1" id="KW-0812">Transmembrane</keyword>
<accession>A0A7W7H2W1</accession>
<evidence type="ECO:0000256" key="1">
    <source>
        <dbReference type="SAM" id="Phobius"/>
    </source>
</evidence>
<reference evidence="3 4" key="1">
    <citation type="submission" date="2020-08" db="EMBL/GenBank/DDBJ databases">
        <title>Sequencing the genomes of 1000 actinobacteria strains.</title>
        <authorList>
            <person name="Klenk H.-P."/>
        </authorList>
    </citation>
    <scope>NUCLEOTIDE SEQUENCE [LARGE SCALE GENOMIC DNA]</scope>
    <source>
        <strain evidence="3 4">DSM 45809</strain>
    </source>
</reference>
<evidence type="ECO:0008006" key="5">
    <source>
        <dbReference type="Google" id="ProtNLM"/>
    </source>
</evidence>
<dbReference type="Proteomes" id="UP000546162">
    <property type="component" value="Unassembled WGS sequence"/>
</dbReference>
<feature type="transmembrane region" description="Helical" evidence="1">
    <location>
        <begin position="179"/>
        <end position="199"/>
    </location>
</feature>
<feature type="signal peptide" evidence="2">
    <location>
        <begin position="1"/>
        <end position="33"/>
    </location>
</feature>
<evidence type="ECO:0000313" key="4">
    <source>
        <dbReference type="Proteomes" id="UP000546162"/>
    </source>
</evidence>
<comment type="caution">
    <text evidence="3">The sequence shown here is derived from an EMBL/GenBank/DDBJ whole genome shotgun (WGS) entry which is preliminary data.</text>
</comment>
<protein>
    <recommendedName>
        <fullName evidence="5">LPXTG-motif cell wall-anchored protein</fullName>
    </recommendedName>
</protein>
<name>A0A7W7H2W1_9ACTN</name>
<dbReference type="RefSeq" id="WP_185043295.1">
    <property type="nucleotide sequence ID" value="NZ_BAABFG010000005.1"/>
</dbReference>